<sequence>MRGQMSGGDSTHYALPGVDQLAPDLKRIIDEALFGTIWRRPGLNLQQRCIATISALMTQGELNLLRRHIVRALNVGLTPNQVVEIFIQSTFYIGVPAVESALRLTKDIYEELGIEYAPAVEYDTNRHPDELLALGQEIHRRHMGDSLTTYEDETPEGQLERIVDEYNWGGIYSRSMLDDKERAIISLAALTSMGVYDAQMRRRIRGALGVGLTSTEVMEIFIHLSMYGGYMNTRTAMRIARSVFNELEIE</sequence>
<evidence type="ECO:0000313" key="3">
    <source>
        <dbReference type="Proteomes" id="UP001174909"/>
    </source>
</evidence>
<comment type="caution">
    <text evidence="2">The sequence shown here is derived from an EMBL/GenBank/DDBJ whole genome shotgun (WGS) entry which is preliminary data.</text>
</comment>
<proteinExistence type="predicted"/>
<dbReference type="PANTHER" id="PTHR33570">
    <property type="entry name" value="4-CARBOXYMUCONOLACTONE DECARBOXYLASE FAMILY PROTEIN"/>
    <property type="match status" value="1"/>
</dbReference>
<dbReference type="InterPro" id="IPR029032">
    <property type="entry name" value="AhpD-like"/>
</dbReference>
<evidence type="ECO:0000259" key="1">
    <source>
        <dbReference type="Pfam" id="PF02627"/>
    </source>
</evidence>
<name>A0AA35TS31_GEOBA</name>
<dbReference type="AlphaFoldDB" id="A0AA35TS31"/>
<feature type="domain" description="Carboxymuconolactone decarboxylase-like" evidence="1">
    <location>
        <begin position="159"/>
        <end position="241"/>
    </location>
</feature>
<dbReference type="EMBL" id="CASHTH010004034">
    <property type="protein sequence ID" value="CAI8052741.1"/>
    <property type="molecule type" value="Genomic_DNA"/>
</dbReference>
<dbReference type="SUPFAM" id="SSF69118">
    <property type="entry name" value="AhpD-like"/>
    <property type="match status" value="2"/>
</dbReference>
<evidence type="ECO:0000313" key="2">
    <source>
        <dbReference type="EMBL" id="CAI8052741.1"/>
    </source>
</evidence>
<dbReference type="Pfam" id="PF02627">
    <property type="entry name" value="CMD"/>
    <property type="match status" value="2"/>
</dbReference>
<protein>
    <submittedName>
        <fullName evidence="2">4-carboxymuconolactone decarboxylase</fullName>
    </submittedName>
</protein>
<dbReference type="PANTHER" id="PTHR33570:SF9">
    <property type="entry name" value="BLL4600 PROTEIN"/>
    <property type="match status" value="1"/>
</dbReference>
<keyword evidence="3" id="KW-1185">Reference proteome</keyword>
<feature type="domain" description="Carboxymuconolactone decarboxylase-like" evidence="1">
    <location>
        <begin position="23"/>
        <end position="107"/>
    </location>
</feature>
<organism evidence="2 3">
    <name type="scientific">Geodia barretti</name>
    <name type="common">Barrett's horny sponge</name>
    <dbReference type="NCBI Taxonomy" id="519541"/>
    <lineage>
        <taxon>Eukaryota</taxon>
        <taxon>Metazoa</taxon>
        <taxon>Porifera</taxon>
        <taxon>Demospongiae</taxon>
        <taxon>Heteroscleromorpha</taxon>
        <taxon>Tetractinellida</taxon>
        <taxon>Astrophorina</taxon>
        <taxon>Geodiidae</taxon>
        <taxon>Geodia</taxon>
    </lineage>
</organism>
<reference evidence="2" key="1">
    <citation type="submission" date="2023-03" db="EMBL/GenBank/DDBJ databases">
        <authorList>
            <person name="Steffen K."/>
            <person name="Cardenas P."/>
        </authorList>
    </citation>
    <scope>NUCLEOTIDE SEQUENCE</scope>
</reference>
<dbReference type="InterPro" id="IPR003779">
    <property type="entry name" value="CMD-like"/>
</dbReference>
<dbReference type="Proteomes" id="UP001174909">
    <property type="component" value="Unassembled WGS sequence"/>
</dbReference>
<dbReference type="GO" id="GO:0051920">
    <property type="term" value="F:peroxiredoxin activity"/>
    <property type="evidence" value="ECO:0007669"/>
    <property type="project" value="InterPro"/>
</dbReference>
<dbReference type="InterPro" id="IPR052512">
    <property type="entry name" value="4CMD/NDH-1_regulator"/>
</dbReference>
<gene>
    <name evidence="2" type="ORF">GBAR_LOCUS28863</name>
</gene>
<accession>A0AA35TS31</accession>
<dbReference type="Gene3D" id="1.20.1290.10">
    <property type="entry name" value="AhpD-like"/>
    <property type="match status" value="1"/>
</dbReference>